<dbReference type="InterPro" id="IPR000014">
    <property type="entry name" value="PAS"/>
</dbReference>
<name>A0A0N0XMJ3_9NEIS</name>
<dbReference type="PANTHER" id="PTHR32089:SF112">
    <property type="entry name" value="LYSOZYME-LIKE PROTEIN-RELATED"/>
    <property type="match status" value="1"/>
</dbReference>
<dbReference type="PROSITE" id="PS50113">
    <property type="entry name" value="PAC"/>
    <property type="match status" value="2"/>
</dbReference>
<feature type="domain" description="PAC" evidence="5">
    <location>
        <begin position="87"/>
        <end position="141"/>
    </location>
</feature>
<protein>
    <submittedName>
        <fullName evidence="6">Biofilm dispersion protein BdlA</fullName>
    </submittedName>
</protein>
<comment type="caution">
    <text evidence="6">The sequence shown here is derived from an EMBL/GenBank/DDBJ whole genome shotgun (WGS) entry which is preliminary data.</text>
</comment>
<dbReference type="Gene3D" id="1.10.287.950">
    <property type="entry name" value="Methyl-accepting chemotaxis protein"/>
    <property type="match status" value="1"/>
</dbReference>
<dbReference type="STRING" id="857265.WG78_06190"/>
<dbReference type="CDD" id="cd00130">
    <property type="entry name" value="PAS"/>
    <property type="match status" value="2"/>
</dbReference>
<dbReference type="SUPFAM" id="SSF58104">
    <property type="entry name" value="Methyl-accepting chemotaxis protein (MCP) signaling domain"/>
    <property type="match status" value="1"/>
</dbReference>
<dbReference type="InterPro" id="IPR035965">
    <property type="entry name" value="PAS-like_dom_sf"/>
</dbReference>
<dbReference type="Pfam" id="PF08447">
    <property type="entry name" value="PAS_3"/>
    <property type="match status" value="2"/>
</dbReference>
<feature type="domain" description="Methyl-accepting transducer" evidence="4">
    <location>
        <begin position="268"/>
        <end position="439"/>
    </location>
</feature>
<accession>A0A0N0XMJ3</accession>
<evidence type="ECO:0000259" key="5">
    <source>
        <dbReference type="PROSITE" id="PS50113"/>
    </source>
</evidence>
<dbReference type="SUPFAM" id="SSF55785">
    <property type="entry name" value="PYP-like sensor domain (PAS domain)"/>
    <property type="match status" value="2"/>
</dbReference>
<dbReference type="PATRIC" id="fig|857265.3.peg.1267"/>
<proteinExistence type="inferred from homology"/>
<dbReference type="InterPro" id="IPR000700">
    <property type="entry name" value="PAS-assoc_C"/>
</dbReference>
<dbReference type="SMART" id="SM00283">
    <property type="entry name" value="MA"/>
    <property type="match status" value="1"/>
</dbReference>
<dbReference type="GO" id="GO:0004888">
    <property type="term" value="F:transmembrane signaling receptor activity"/>
    <property type="evidence" value="ECO:0007669"/>
    <property type="project" value="InterPro"/>
</dbReference>
<evidence type="ECO:0000313" key="6">
    <source>
        <dbReference type="EMBL" id="KPC54216.1"/>
    </source>
</evidence>
<dbReference type="InterPro" id="IPR004090">
    <property type="entry name" value="Chemotax_Me-accpt_rcpt"/>
</dbReference>
<dbReference type="SMART" id="SM00086">
    <property type="entry name" value="PAC"/>
    <property type="match status" value="2"/>
</dbReference>
<dbReference type="CDD" id="cd11386">
    <property type="entry name" value="MCP_signal"/>
    <property type="match status" value="1"/>
</dbReference>
<sequence length="439" mass="48079">MFGGAIRQENTRLGQALSVASSKLKALDASLARVEFDLQGKLLACNDIFADVMALQPGERRHAELCDADYVQSRDYTAFWDKLRRGTAFSGVVKRRRMDGRPVWLEATYSPVQDANGQVVGVIKVASDITERINEAARNQALIDAVNRVMAVIEFTPDGEIITANDNFLKTMGYRLEDLRGRHHRVFCEAEYAQTEAYQRLWADMRAGRVFAAEIKRIAADGSVRWLEASYNPVFDQSGKVISVIKFATDVTARVARNLAERDGTLLAMTASQQTSEWASQGMENIGKGVQIIQRMSGSISEAADNMAELGEESKRITSIVQTIKEIADQTNLLALNAAIEAARAGETGRGFAVVADEVRKLAERTAQSTEEIGKMVRQIQGKTSVAVADMSSINDLASSSVAMTEEVGTAMSQINASARSVVEAIGQLTHMLQEDHHE</sequence>
<dbReference type="InterPro" id="IPR013655">
    <property type="entry name" value="PAS_fold_3"/>
</dbReference>
<evidence type="ECO:0000259" key="4">
    <source>
        <dbReference type="PROSITE" id="PS50111"/>
    </source>
</evidence>
<dbReference type="AlphaFoldDB" id="A0A0N0XMJ3"/>
<dbReference type="Pfam" id="PF00015">
    <property type="entry name" value="MCPsignal"/>
    <property type="match status" value="1"/>
</dbReference>
<dbReference type="InterPro" id="IPR001610">
    <property type="entry name" value="PAC"/>
</dbReference>
<evidence type="ECO:0000256" key="2">
    <source>
        <dbReference type="ARBA" id="ARBA00029447"/>
    </source>
</evidence>
<dbReference type="PROSITE" id="PS50111">
    <property type="entry name" value="CHEMOTAXIS_TRANSDUC_2"/>
    <property type="match status" value="1"/>
</dbReference>
<dbReference type="PRINTS" id="PR00260">
    <property type="entry name" value="CHEMTRNSDUCR"/>
</dbReference>
<dbReference type="Proteomes" id="UP000037939">
    <property type="component" value="Unassembled WGS sequence"/>
</dbReference>
<evidence type="ECO:0000313" key="7">
    <source>
        <dbReference type="Proteomes" id="UP000037939"/>
    </source>
</evidence>
<dbReference type="RefSeq" id="WP_053936907.1">
    <property type="nucleotide sequence ID" value="NZ_LAQT01000003.1"/>
</dbReference>
<keyword evidence="1 3" id="KW-0807">Transducer</keyword>
<feature type="domain" description="PAC" evidence="5">
    <location>
        <begin position="211"/>
        <end position="263"/>
    </location>
</feature>
<reference evidence="6 7" key="1">
    <citation type="submission" date="2015-07" db="EMBL/GenBank/DDBJ databases">
        <title>Draft genome sequence of the Amantichitinum ursilacus IGB-41, a new chitin-degrading bacterium.</title>
        <authorList>
            <person name="Kirstahler P."/>
            <person name="Guenther M."/>
            <person name="Grumaz C."/>
            <person name="Rupp S."/>
            <person name="Zibek S."/>
            <person name="Sohn K."/>
        </authorList>
    </citation>
    <scope>NUCLEOTIDE SEQUENCE [LARGE SCALE GENOMIC DNA]</scope>
    <source>
        <strain evidence="6 7">IGB-41</strain>
    </source>
</reference>
<dbReference type="Gene3D" id="3.30.450.20">
    <property type="entry name" value="PAS domain"/>
    <property type="match status" value="2"/>
</dbReference>
<dbReference type="EMBL" id="LAQT01000003">
    <property type="protein sequence ID" value="KPC54216.1"/>
    <property type="molecule type" value="Genomic_DNA"/>
</dbReference>
<gene>
    <name evidence="6" type="primary">bdlA_1</name>
    <name evidence="6" type="ORF">WG78_06190</name>
</gene>
<evidence type="ECO:0000256" key="1">
    <source>
        <dbReference type="ARBA" id="ARBA00023224"/>
    </source>
</evidence>
<keyword evidence="7" id="KW-1185">Reference proteome</keyword>
<dbReference type="GO" id="GO:0007165">
    <property type="term" value="P:signal transduction"/>
    <property type="evidence" value="ECO:0007669"/>
    <property type="project" value="UniProtKB-KW"/>
</dbReference>
<dbReference type="PANTHER" id="PTHR32089">
    <property type="entry name" value="METHYL-ACCEPTING CHEMOTAXIS PROTEIN MCPB"/>
    <property type="match status" value="1"/>
</dbReference>
<dbReference type="GO" id="GO:0016020">
    <property type="term" value="C:membrane"/>
    <property type="evidence" value="ECO:0007669"/>
    <property type="project" value="InterPro"/>
</dbReference>
<comment type="similarity">
    <text evidence="2">Belongs to the methyl-accepting chemotaxis (MCP) protein family.</text>
</comment>
<dbReference type="GO" id="GO:0006935">
    <property type="term" value="P:chemotaxis"/>
    <property type="evidence" value="ECO:0007669"/>
    <property type="project" value="InterPro"/>
</dbReference>
<evidence type="ECO:0000256" key="3">
    <source>
        <dbReference type="PROSITE-ProRule" id="PRU00284"/>
    </source>
</evidence>
<organism evidence="6 7">
    <name type="scientific">Amantichitinum ursilacus</name>
    <dbReference type="NCBI Taxonomy" id="857265"/>
    <lineage>
        <taxon>Bacteria</taxon>
        <taxon>Pseudomonadati</taxon>
        <taxon>Pseudomonadota</taxon>
        <taxon>Betaproteobacteria</taxon>
        <taxon>Neisseriales</taxon>
        <taxon>Chitinibacteraceae</taxon>
        <taxon>Amantichitinum</taxon>
    </lineage>
</organism>
<dbReference type="OrthoDB" id="9765776at2"/>
<dbReference type="NCBIfam" id="TIGR00229">
    <property type="entry name" value="sensory_box"/>
    <property type="match status" value="2"/>
</dbReference>
<dbReference type="InterPro" id="IPR004089">
    <property type="entry name" value="MCPsignal_dom"/>
</dbReference>